<proteinExistence type="predicted"/>
<accession>A0A225UW26</accession>
<protein>
    <submittedName>
        <fullName evidence="1">Uncharacterized protein</fullName>
    </submittedName>
</protein>
<organism evidence="1 2">
    <name type="scientific">Phytophthora megakarya</name>
    <dbReference type="NCBI Taxonomy" id="4795"/>
    <lineage>
        <taxon>Eukaryota</taxon>
        <taxon>Sar</taxon>
        <taxon>Stramenopiles</taxon>
        <taxon>Oomycota</taxon>
        <taxon>Peronosporomycetes</taxon>
        <taxon>Peronosporales</taxon>
        <taxon>Peronosporaceae</taxon>
        <taxon>Phytophthora</taxon>
    </lineage>
</organism>
<gene>
    <name evidence="1" type="ORF">PHMEG_00032539</name>
</gene>
<dbReference type="EMBL" id="NBNE01010930">
    <property type="protein sequence ID" value="OWY97027.1"/>
    <property type="molecule type" value="Genomic_DNA"/>
</dbReference>
<dbReference type="Proteomes" id="UP000198211">
    <property type="component" value="Unassembled WGS sequence"/>
</dbReference>
<evidence type="ECO:0000313" key="2">
    <source>
        <dbReference type="Proteomes" id="UP000198211"/>
    </source>
</evidence>
<reference evidence="2" key="1">
    <citation type="submission" date="2017-03" db="EMBL/GenBank/DDBJ databases">
        <title>Phytopthora megakarya and P. palmivora, two closely related causual agents of cacao black pod achieved similar genome size and gene model numbers by different mechanisms.</title>
        <authorList>
            <person name="Ali S."/>
            <person name="Shao J."/>
            <person name="Larry D.J."/>
            <person name="Kronmiller B."/>
            <person name="Shen D."/>
            <person name="Strem M.D."/>
            <person name="Melnick R.L."/>
            <person name="Guiltinan M.J."/>
            <person name="Tyler B.M."/>
            <person name="Meinhardt L.W."/>
            <person name="Bailey B.A."/>
        </authorList>
    </citation>
    <scope>NUCLEOTIDE SEQUENCE [LARGE SCALE GENOMIC DNA]</scope>
    <source>
        <strain evidence="2">zdho120</strain>
    </source>
</reference>
<dbReference type="AlphaFoldDB" id="A0A225UW26"/>
<name>A0A225UW26_9STRA</name>
<keyword evidence="2" id="KW-1185">Reference proteome</keyword>
<comment type="caution">
    <text evidence="1">The sequence shown here is derived from an EMBL/GenBank/DDBJ whole genome shotgun (WGS) entry which is preliminary data.</text>
</comment>
<sequence>MNEKGKLANERRGLSPSSLFPCTAVNRNAVGPNTKERTGFLTAEWTQKTCLDAGGVVDPTKKGNEKCCIYPDINNFDFDVSCTRQRAEDNWKNFSPVFKPC</sequence>
<evidence type="ECO:0000313" key="1">
    <source>
        <dbReference type="EMBL" id="OWY97027.1"/>
    </source>
</evidence>